<keyword evidence="4 5" id="KW-0472">Membrane</keyword>
<dbReference type="InterPro" id="IPR052527">
    <property type="entry name" value="Metal_cation-efflux_comp"/>
</dbReference>
<accession>A0A419SL52</accession>
<keyword evidence="7" id="KW-1185">Reference proteome</keyword>
<evidence type="ECO:0000256" key="1">
    <source>
        <dbReference type="ARBA" id="ARBA00004141"/>
    </source>
</evidence>
<protein>
    <recommendedName>
        <fullName evidence="8">Isoprenylcysteine carboxyl methyltransferase</fullName>
    </recommendedName>
</protein>
<gene>
    <name evidence="6" type="ORF">BEP19_09700</name>
</gene>
<dbReference type="RefSeq" id="WP_120189936.1">
    <property type="nucleotide sequence ID" value="NZ_MCHY01000008.1"/>
</dbReference>
<sequence>MSTFFLFLYALLITQRLLELRVAKRNSNWMESRGGTEVGQGHYKYIVLIHVGFLASLFGEVALAPTAGLPVWWALPFGLFLAAQVLRYWCIQSLGRFWNTRIYTIPNEPLVKKGPYRWLKHPNYLIVMTEMISFPLIFGAYTTALVWSGINLLFLKFVRIPIEEQALQIRAENQD</sequence>
<keyword evidence="2 5" id="KW-0812">Transmembrane</keyword>
<organism evidence="6 7">
    <name type="scientific">Ammoniphilus oxalaticus</name>
    <dbReference type="NCBI Taxonomy" id="66863"/>
    <lineage>
        <taxon>Bacteria</taxon>
        <taxon>Bacillati</taxon>
        <taxon>Bacillota</taxon>
        <taxon>Bacilli</taxon>
        <taxon>Bacillales</taxon>
        <taxon>Paenibacillaceae</taxon>
        <taxon>Aneurinibacillus group</taxon>
        <taxon>Ammoniphilus</taxon>
    </lineage>
</organism>
<evidence type="ECO:0008006" key="8">
    <source>
        <dbReference type="Google" id="ProtNLM"/>
    </source>
</evidence>
<dbReference type="Proteomes" id="UP000284219">
    <property type="component" value="Unassembled WGS sequence"/>
</dbReference>
<evidence type="ECO:0000256" key="2">
    <source>
        <dbReference type="ARBA" id="ARBA00022692"/>
    </source>
</evidence>
<evidence type="ECO:0000256" key="5">
    <source>
        <dbReference type="SAM" id="Phobius"/>
    </source>
</evidence>
<feature type="transmembrane region" description="Helical" evidence="5">
    <location>
        <begin position="132"/>
        <end position="155"/>
    </location>
</feature>
<evidence type="ECO:0000313" key="6">
    <source>
        <dbReference type="EMBL" id="RKD24638.1"/>
    </source>
</evidence>
<comment type="caution">
    <text evidence="6">The sequence shown here is derived from an EMBL/GenBank/DDBJ whole genome shotgun (WGS) entry which is preliminary data.</text>
</comment>
<dbReference type="PANTHER" id="PTHR43847:SF1">
    <property type="entry name" value="BLL3993 PROTEIN"/>
    <property type="match status" value="1"/>
</dbReference>
<reference evidence="6 7" key="1">
    <citation type="submission" date="2016-08" db="EMBL/GenBank/DDBJ databases">
        <title>Novel Firmicute Genomes.</title>
        <authorList>
            <person name="Poppleton D.I."/>
            <person name="Gribaldo S."/>
        </authorList>
    </citation>
    <scope>NUCLEOTIDE SEQUENCE [LARGE SCALE GENOMIC DNA]</scope>
    <source>
        <strain evidence="6 7">RAOx-1</strain>
    </source>
</reference>
<dbReference type="Pfam" id="PF04140">
    <property type="entry name" value="ICMT"/>
    <property type="match status" value="1"/>
</dbReference>
<dbReference type="OrthoDB" id="7203053at2"/>
<dbReference type="GO" id="GO:0004671">
    <property type="term" value="F:protein C-terminal S-isoprenylcysteine carboxyl O-methyltransferase activity"/>
    <property type="evidence" value="ECO:0007669"/>
    <property type="project" value="InterPro"/>
</dbReference>
<evidence type="ECO:0000256" key="4">
    <source>
        <dbReference type="ARBA" id="ARBA00023136"/>
    </source>
</evidence>
<dbReference type="EMBL" id="MCHY01000008">
    <property type="protein sequence ID" value="RKD24638.1"/>
    <property type="molecule type" value="Genomic_DNA"/>
</dbReference>
<feature type="transmembrane region" description="Helical" evidence="5">
    <location>
        <begin position="43"/>
        <end position="64"/>
    </location>
</feature>
<dbReference type="Gene3D" id="1.20.120.1630">
    <property type="match status" value="1"/>
</dbReference>
<dbReference type="GO" id="GO:0016020">
    <property type="term" value="C:membrane"/>
    <property type="evidence" value="ECO:0007669"/>
    <property type="project" value="UniProtKB-SubCell"/>
</dbReference>
<evidence type="ECO:0000256" key="3">
    <source>
        <dbReference type="ARBA" id="ARBA00022989"/>
    </source>
</evidence>
<feature type="transmembrane region" description="Helical" evidence="5">
    <location>
        <begin position="71"/>
        <end position="89"/>
    </location>
</feature>
<dbReference type="AlphaFoldDB" id="A0A419SL52"/>
<comment type="subcellular location">
    <subcellularLocation>
        <location evidence="1">Membrane</location>
        <topology evidence="1">Multi-pass membrane protein</topology>
    </subcellularLocation>
</comment>
<proteinExistence type="predicted"/>
<dbReference type="InterPro" id="IPR007269">
    <property type="entry name" value="ICMT_MeTrfase"/>
</dbReference>
<dbReference type="PANTHER" id="PTHR43847">
    <property type="entry name" value="BLL3993 PROTEIN"/>
    <property type="match status" value="1"/>
</dbReference>
<evidence type="ECO:0000313" key="7">
    <source>
        <dbReference type="Proteomes" id="UP000284219"/>
    </source>
</evidence>
<keyword evidence="3 5" id="KW-1133">Transmembrane helix</keyword>
<name>A0A419SL52_9BACL</name>